<dbReference type="Proteomes" id="UP001224392">
    <property type="component" value="Unassembled WGS sequence"/>
</dbReference>
<reference evidence="2 3" key="1">
    <citation type="submission" date="2023-04" db="EMBL/GenBank/DDBJ databases">
        <title>Marinobulbifer ophiurae gen. nov., sp. Nov., isolate from tissue of brittle star Ophioplocus japonicus.</title>
        <authorList>
            <person name="Kawano K."/>
            <person name="Sawayama S."/>
            <person name="Nakagawa S."/>
        </authorList>
    </citation>
    <scope>NUCLEOTIDE SEQUENCE [LARGE SCALE GENOMIC DNA]</scope>
    <source>
        <strain evidence="2 3">NKW57</strain>
    </source>
</reference>
<protein>
    <submittedName>
        <fullName evidence="2">Uncharacterized protein</fullName>
    </submittedName>
</protein>
<dbReference type="EMBL" id="BSYJ01000001">
    <property type="protein sequence ID" value="GMG85989.1"/>
    <property type="molecule type" value="Genomic_DNA"/>
</dbReference>
<sequence length="253" mass="28727">MDRQRELAQEAVAATRPGWHWFWDAWWGVRHNTCLATAGNLLIYSMPPAVALMVAVACSGPTEPYAGLLSALSALLLLAYFSLRRLQAASLAEDEAHFRRRLHSNLHCIGLMNHAIRRQLVRFSLSQLMTWLELPFTLIWVAVAWWLMPVFGMAQLLLLVLVAGLQLFARPWVRRALQRLLPLLVVLALVVYSQRMITAGSLQLGEFIGLMILQAFQLDVLARLDDARRALRRCRRLLHTGERLEAKRFQAGA</sequence>
<organism evidence="2 3">
    <name type="scientific">Biformimicrobium ophioploci</name>
    <dbReference type="NCBI Taxonomy" id="3036711"/>
    <lineage>
        <taxon>Bacteria</taxon>
        <taxon>Pseudomonadati</taxon>
        <taxon>Pseudomonadota</taxon>
        <taxon>Gammaproteobacteria</taxon>
        <taxon>Cellvibrionales</taxon>
        <taxon>Microbulbiferaceae</taxon>
        <taxon>Biformimicrobium</taxon>
    </lineage>
</organism>
<evidence type="ECO:0000313" key="3">
    <source>
        <dbReference type="Proteomes" id="UP001224392"/>
    </source>
</evidence>
<feature type="transmembrane region" description="Helical" evidence="1">
    <location>
        <begin position="65"/>
        <end position="83"/>
    </location>
</feature>
<evidence type="ECO:0000256" key="1">
    <source>
        <dbReference type="SAM" id="Phobius"/>
    </source>
</evidence>
<feature type="transmembrane region" description="Helical" evidence="1">
    <location>
        <begin position="154"/>
        <end position="173"/>
    </location>
</feature>
<keyword evidence="1" id="KW-0472">Membrane</keyword>
<proteinExistence type="predicted"/>
<name>A0ABQ6LV68_9GAMM</name>
<feature type="transmembrane region" description="Helical" evidence="1">
    <location>
        <begin position="41"/>
        <end position="59"/>
    </location>
</feature>
<comment type="caution">
    <text evidence="2">The sequence shown here is derived from an EMBL/GenBank/DDBJ whole genome shotgun (WGS) entry which is preliminary data.</text>
</comment>
<keyword evidence="1" id="KW-1133">Transmembrane helix</keyword>
<gene>
    <name evidence="2" type="ORF">MNKW57_03100</name>
</gene>
<dbReference type="RefSeq" id="WP_285762508.1">
    <property type="nucleotide sequence ID" value="NZ_BSYJ01000001.1"/>
</dbReference>
<keyword evidence="1" id="KW-0812">Transmembrane</keyword>
<feature type="transmembrane region" description="Helical" evidence="1">
    <location>
        <begin position="180"/>
        <end position="197"/>
    </location>
</feature>
<feature type="transmembrane region" description="Helical" evidence="1">
    <location>
        <begin position="128"/>
        <end position="148"/>
    </location>
</feature>
<accession>A0ABQ6LV68</accession>
<evidence type="ECO:0000313" key="2">
    <source>
        <dbReference type="EMBL" id="GMG85989.1"/>
    </source>
</evidence>
<keyword evidence="3" id="KW-1185">Reference proteome</keyword>